<evidence type="ECO:0000313" key="2">
    <source>
        <dbReference type="Proteomes" id="UP001066276"/>
    </source>
</evidence>
<comment type="caution">
    <text evidence="1">The sequence shown here is derived from an EMBL/GenBank/DDBJ whole genome shotgun (WGS) entry which is preliminary data.</text>
</comment>
<reference evidence="1" key="1">
    <citation type="journal article" date="2022" name="bioRxiv">
        <title>Sequencing and chromosome-scale assembly of the giantPleurodeles waltlgenome.</title>
        <authorList>
            <person name="Brown T."/>
            <person name="Elewa A."/>
            <person name="Iarovenko S."/>
            <person name="Subramanian E."/>
            <person name="Araus A.J."/>
            <person name="Petzold A."/>
            <person name="Susuki M."/>
            <person name="Suzuki K.-i.T."/>
            <person name="Hayashi T."/>
            <person name="Toyoda A."/>
            <person name="Oliveira C."/>
            <person name="Osipova E."/>
            <person name="Leigh N.D."/>
            <person name="Simon A."/>
            <person name="Yun M.H."/>
        </authorList>
    </citation>
    <scope>NUCLEOTIDE SEQUENCE</scope>
    <source>
        <strain evidence="1">20211129_DDA</strain>
        <tissue evidence="1">Liver</tissue>
    </source>
</reference>
<accession>A0AAV7WI06</accession>
<dbReference type="Proteomes" id="UP001066276">
    <property type="component" value="Chromosome 1_2"/>
</dbReference>
<dbReference type="AlphaFoldDB" id="A0AAV7WI06"/>
<name>A0AAV7WI06_PLEWA</name>
<protein>
    <submittedName>
        <fullName evidence="1">Uncharacterized protein</fullName>
    </submittedName>
</protein>
<keyword evidence="2" id="KW-1185">Reference proteome</keyword>
<sequence>MAAVFDSLSDGVCQSWPVFCFHLQQKDRSTIPRWPAPLLPRLMESWPVFCFHVQVRGIDGGHRLFGPRVTLRRRRPPKARNLKKRVAFFINERVPRSTAQHYIGDEGLDAVAAGLHTRRAVLVLRLIIPEER</sequence>
<evidence type="ECO:0000313" key="1">
    <source>
        <dbReference type="EMBL" id="KAJ1212266.1"/>
    </source>
</evidence>
<proteinExistence type="predicted"/>
<gene>
    <name evidence="1" type="ORF">NDU88_007573</name>
</gene>
<organism evidence="1 2">
    <name type="scientific">Pleurodeles waltl</name>
    <name type="common">Iberian ribbed newt</name>
    <dbReference type="NCBI Taxonomy" id="8319"/>
    <lineage>
        <taxon>Eukaryota</taxon>
        <taxon>Metazoa</taxon>
        <taxon>Chordata</taxon>
        <taxon>Craniata</taxon>
        <taxon>Vertebrata</taxon>
        <taxon>Euteleostomi</taxon>
        <taxon>Amphibia</taxon>
        <taxon>Batrachia</taxon>
        <taxon>Caudata</taxon>
        <taxon>Salamandroidea</taxon>
        <taxon>Salamandridae</taxon>
        <taxon>Pleurodelinae</taxon>
        <taxon>Pleurodeles</taxon>
    </lineage>
</organism>
<dbReference type="EMBL" id="JANPWB010000002">
    <property type="protein sequence ID" value="KAJ1212266.1"/>
    <property type="molecule type" value="Genomic_DNA"/>
</dbReference>